<dbReference type="SUPFAM" id="SSF52540">
    <property type="entry name" value="P-loop containing nucleoside triphosphate hydrolases"/>
    <property type="match status" value="1"/>
</dbReference>
<reference evidence="12 13" key="1">
    <citation type="journal article" date="2009" name="Stand. Genomic Sci.">
        <title>Complete genome sequence of Catenulispora acidiphila type strain (ID 139908).</title>
        <authorList>
            <person name="Copeland A."/>
            <person name="Lapidus A."/>
            <person name="Glavina Del Rio T."/>
            <person name="Nolan M."/>
            <person name="Lucas S."/>
            <person name="Chen F."/>
            <person name="Tice H."/>
            <person name="Cheng J.F."/>
            <person name="Bruce D."/>
            <person name="Goodwin L."/>
            <person name="Pitluck S."/>
            <person name="Mikhailova N."/>
            <person name="Pati A."/>
            <person name="Ivanova N."/>
            <person name="Mavromatis K."/>
            <person name="Chen A."/>
            <person name="Palaniappan K."/>
            <person name="Chain P."/>
            <person name="Land M."/>
            <person name="Hauser L."/>
            <person name="Chang Y.J."/>
            <person name="Jeffries C.D."/>
            <person name="Chertkov O."/>
            <person name="Brettin T."/>
            <person name="Detter J.C."/>
            <person name="Han C."/>
            <person name="Ali Z."/>
            <person name="Tindall B.J."/>
            <person name="Goker M."/>
            <person name="Bristow J."/>
            <person name="Eisen J.A."/>
            <person name="Markowitz V."/>
            <person name="Hugenholtz P."/>
            <person name="Kyrpides N.C."/>
            <person name="Klenk H.P."/>
        </authorList>
    </citation>
    <scope>NUCLEOTIDE SEQUENCE [LARGE SCALE GENOMIC DNA]</scope>
    <source>
        <strain evidence="13">DSM 44928 / JCM 14897 / NBRC 102108 / NRRL B-24433 / ID139908</strain>
    </source>
</reference>
<dbReference type="InterPro" id="IPR014001">
    <property type="entry name" value="Helicase_ATP-bd"/>
</dbReference>
<dbReference type="Pfam" id="PF00270">
    <property type="entry name" value="DEAD"/>
    <property type="match status" value="1"/>
</dbReference>
<evidence type="ECO:0000256" key="2">
    <source>
        <dbReference type="ARBA" id="ARBA00022741"/>
    </source>
</evidence>
<evidence type="ECO:0000313" key="13">
    <source>
        <dbReference type="Proteomes" id="UP000000851"/>
    </source>
</evidence>
<evidence type="ECO:0000256" key="8">
    <source>
        <dbReference type="ARBA" id="ARBA00048954"/>
    </source>
</evidence>
<dbReference type="SMART" id="SM00491">
    <property type="entry name" value="HELICc2"/>
    <property type="match status" value="1"/>
</dbReference>
<evidence type="ECO:0000313" key="12">
    <source>
        <dbReference type="EMBL" id="ACU70733.1"/>
    </source>
</evidence>
<keyword evidence="3" id="KW-0378">Hydrolase</keyword>
<feature type="domain" description="Helicase ATP-binding" evidence="11">
    <location>
        <begin position="21"/>
        <end position="307"/>
    </location>
</feature>
<accession>C7QD23</accession>
<dbReference type="InterPro" id="IPR011545">
    <property type="entry name" value="DEAD/DEAH_box_helicase_dom"/>
</dbReference>
<organism evidence="12 13">
    <name type="scientific">Catenulispora acidiphila (strain DSM 44928 / JCM 14897 / NBRC 102108 / NRRL B-24433 / ID139908)</name>
    <dbReference type="NCBI Taxonomy" id="479433"/>
    <lineage>
        <taxon>Bacteria</taxon>
        <taxon>Bacillati</taxon>
        <taxon>Actinomycetota</taxon>
        <taxon>Actinomycetes</taxon>
        <taxon>Catenulisporales</taxon>
        <taxon>Catenulisporaceae</taxon>
        <taxon>Catenulispora</taxon>
    </lineage>
</organism>
<dbReference type="PANTHER" id="PTHR11472:SF34">
    <property type="entry name" value="REGULATOR OF TELOMERE ELONGATION HELICASE 1"/>
    <property type="match status" value="1"/>
</dbReference>
<dbReference type="OrthoDB" id="9805194at2"/>
<dbReference type="SMART" id="SM00487">
    <property type="entry name" value="DEXDc"/>
    <property type="match status" value="1"/>
</dbReference>
<keyword evidence="5" id="KW-0067">ATP-binding</keyword>
<dbReference type="GO" id="GO:0005524">
    <property type="term" value="F:ATP binding"/>
    <property type="evidence" value="ECO:0007669"/>
    <property type="project" value="UniProtKB-KW"/>
</dbReference>
<dbReference type="InParanoid" id="C7QD23"/>
<sequence>MPNSGGATPETPTDDLTPLLDAAVEALGGQTRPGQIAMAKAVAASLDDRVHLLVQAGTGTGKSLAYLVPALAHHKRVIVATATLALQRQLVAHDLPRLAAAITPLIKREPAFALLKGRNNYVCLNKVEGGAAEDPGQDVLFDPLAVGKLGAEVLRVREWVEETESGDRDDLSPGVSDRAWAQVSVSARECLGSKCQFFEDCFAEQAKELARSADVVVTNHALLAIAAMDGDVQVLPEHDAVIVDEAHELVNRVTSAATGELTKTAVERAHHRTDKFVKEATAANLAVATLDFTEALENTPEGRFQRGLPEELGMALVALRDASRSALTELSKNKGGDLDMDGARKQARAATEAVHQVAERVLEGAEQDVVWLERSEFKGIKNSTLKIAPLGIENLLRYKMFARTPVVLTSATLKLGGDFTGVAGSVGLHGTERVELDFKPELPEEIYDAAVKLLREGDSDGEEFLDTVQNLPQYWRALDVGSPFDYPKQGILYVARHLDPPGRDGIRDDQLDMLADLMDNAGGRTLGLFSSMRAAQTAAEKLRTKIDLPILCQGEDSLAELLRKFAEDPETCLFGTLSLWQGVNVPGASLQLVVIDRIPFPRPDDPVSAARTEAVGRSGGNGFMAVSASHAALLLAQGAGRLIRAIDDKGVVAVLDSRLATKPYGSFLRASMPAFWQTDDTERVLKSLRAIDAMAKTAEESLAEQN</sequence>
<name>C7QD23_CATAD</name>
<evidence type="ECO:0000256" key="10">
    <source>
        <dbReference type="ARBA" id="ARBA00079061"/>
    </source>
</evidence>
<dbReference type="GO" id="GO:0006139">
    <property type="term" value="P:nucleobase-containing compound metabolic process"/>
    <property type="evidence" value="ECO:0007669"/>
    <property type="project" value="InterPro"/>
</dbReference>
<dbReference type="Proteomes" id="UP000000851">
    <property type="component" value="Chromosome"/>
</dbReference>
<evidence type="ECO:0000256" key="9">
    <source>
        <dbReference type="ARBA" id="ARBA00073590"/>
    </source>
</evidence>
<dbReference type="HOGENOM" id="CLU_012117_2_0_11"/>
<proteinExistence type="inferred from homology"/>
<keyword evidence="2" id="KW-0547">Nucleotide-binding</keyword>
<dbReference type="InterPro" id="IPR027417">
    <property type="entry name" value="P-loop_NTPase"/>
</dbReference>
<dbReference type="PROSITE" id="PS51193">
    <property type="entry name" value="HELICASE_ATP_BIND_2"/>
    <property type="match status" value="1"/>
</dbReference>
<keyword evidence="13" id="KW-1185">Reference proteome</keyword>
<evidence type="ECO:0000256" key="5">
    <source>
        <dbReference type="ARBA" id="ARBA00022840"/>
    </source>
</evidence>
<comment type="catalytic activity">
    <reaction evidence="8">
        <text>ATP + H2O = ADP + phosphate + H(+)</text>
        <dbReference type="Rhea" id="RHEA:13065"/>
        <dbReference type="ChEBI" id="CHEBI:15377"/>
        <dbReference type="ChEBI" id="CHEBI:15378"/>
        <dbReference type="ChEBI" id="CHEBI:30616"/>
        <dbReference type="ChEBI" id="CHEBI:43474"/>
        <dbReference type="ChEBI" id="CHEBI:456216"/>
        <dbReference type="EC" id="5.6.2.3"/>
    </reaction>
</comment>
<keyword evidence="4 12" id="KW-0347">Helicase</keyword>
<dbReference type="PANTHER" id="PTHR11472">
    <property type="entry name" value="DNA REPAIR DEAD HELICASE RAD3/XP-D SUBFAMILY MEMBER"/>
    <property type="match status" value="1"/>
</dbReference>
<evidence type="ECO:0000256" key="6">
    <source>
        <dbReference type="ARBA" id="ARBA00038058"/>
    </source>
</evidence>
<evidence type="ECO:0000256" key="7">
    <source>
        <dbReference type="ARBA" id="ARBA00044969"/>
    </source>
</evidence>
<gene>
    <name evidence="12" type="ordered locus">Caci_1812</name>
</gene>
<dbReference type="InterPro" id="IPR006555">
    <property type="entry name" value="ATP-dep_Helicase_C"/>
</dbReference>
<comment type="similarity">
    <text evidence="6">Belongs to the helicase family. DinG subfamily.</text>
</comment>
<comment type="cofactor">
    <cofactor evidence="1">
        <name>[4Fe-4S] cluster</name>
        <dbReference type="ChEBI" id="CHEBI:49883"/>
    </cofactor>
</comment>
<dbReference type="InterPro" id="IPR014013">
    <property type="entry name" value="Helic_SF1/SF2_ATP-bd_DinG/Rad3"/>
</dbReference>
<dbReference type="GO" id="GO:0043139">
    <property type="term" value="F:5'-3' DNA helicase activity"/>
    <property type="evidence" value="ECO:0007669"/>
    <property type="project" value="UniProtKB-EC"/>
</dbReference>
<evidence type="ECO:0000256" key="1">
    <source>
        <dbReference type="ARBA" id="ARBA00001966"/>
    </source>
</evidence>
<dbReference type="Gene3D" id="3.40.50.300">
    <property type="entry name" value="P-loop containing nucleotide triphosphate hydrolases"/>
    <property type="match status" value="2"/>
</dbReference>
<evidence type="ECO:0000259" key="11">
    <source>
        <dbReference type="PROSITE" id="PS51193"/>
    </source>
</evidence>
<dbReference type="GO" id="GO:0003676">
    <property type="term" value="F:nucleic acid binding"/>
    <property type="evidence" value="ECO:0007669"/>
    <property type="project" value="InterPro"/>
</dbReference>
<dbReference type="FunCoup" id="C7QD23">
    <property type="interactions" value="33"/>
</dbReference>
<evidence type="ECO:0000256" key="4">
    <source>
        <dbReference type="ARBA" id="ARBA00022806"/>
    </source>
</evidence>
<dbReference type="eggNOG" id="COG1199">
    <property type="taxonomic scope" value="Bacteria"/>
</dbReference>
<dbReference type="EMBL" id="CP001700">
    <property type="protein sequence ID" value="ACU70733.1"/>
    <property type="molecule type" value="Genomic_DNA"/>
</dbReference>
<dbReference type="FunFam" id="3.40.50.300:FF:000437">
    <property type="entry name" value="ATP-dependent DNA helicase DinG"/>
    <property type="match status" value="1"/>
</dbReference>
<dbReference type="GO" id="GO:0016818">
    <property type="term" value="F:hydrolase activity, acting on acid anhydrides, in phosphorus-containing anhydrides"/>
    <property type="evidence" value="ECO:0007669"/>
    <property type="project" value="InterPro"/>
</dbReference>
<dbReference type="AlphaFoldDB" id="C7QD23"/>
<dbReference type="Pfam" id="PF13307">
    <property type="entry name" value="Helicase_C_2"/>
    <property type="match status" value="1"/>
</dbReference>
<dbReference type="KEGG" id="cai:Caci_1812"/>
<dbReference type="STRING" id="479433.Caci_1812"/>
<evidence type="ECO:0000256" key="3">
    <source>
        <dbReference type="ARBA" id="ARBA00022801"/>
    </source>
</evidence>
<protein>
    <recommendedName>
        <fullName evidence="9">ATP-dependent helicase DinG</fullName>
        <ecNumber evidence="7">5.6.2.3</ecNumber>
    </recommendedName>
    <alternativeName>
        <fullName evidence="10">DNA 5'-3' helicase DinG</fullName>
    </alternativeName>
</protein>
<dbReference type="InterPro" id="IPR045028">
    <property type="entry name" value="DinG/Rad3-like"/>
</dbReference>
<dbReference type="EC" id="5.6.2.3" evidence="7"/>
<dbReference type="RefSeq" id="WP_012786027.1">
    <property type="nucleotide sequence ID" value="NC_013131.1"/>
</dbReference>